<dbReference type="PROSITE" id="PS00523">
    <property type="entry name" value="SULFATASE_1"/>
    <property type="match status" value="1"/>
</dbReference>
<protein>
    <recommendedName>
        <fullName evidence="7">Sulfatase N-terminal domain-containing protein</fullName>
    </recommendedName>
</protein>
<dbReference type="InterPro" id="IPR047115">
    <property type="entry name" value="ARSB"/>
</dbReference>
<dbReference type="InterPro" id="IPR017850">
    <property type="entry name" value="Alkaline_phosphatase_core_sf"/>
</dbReference>
<dbReference type="HOGENOM" id="CLU_006332_3_0_1"/>
<comment type="similarity">
    <text evidence="2">Belongs to the sulfatase family.</text>
</comment>
<evidence type="ECO:0000259" key="7">
    <source>
        <dbReference type="Pfam" id="PF00884"/>
    </source>
</evidence>
<dbReference type="PROSITE" id="PS00149">
    <property type="entry name" value="SULFATASE_2"/>
    <property type="match status" value="1"/>
</dbReference>
<dbReference type="STRING" id="7757.ENSPMAP00000005383"/>
<evidence type="ECO:0000256" key="1">
    <source>
        <dbReference type="ARBA" id="ARBA00001913"/>
    </source>
</evidence>
<keyword evidence="5" id="KW-0106">Calcium</keyword>
<name>S4RJK0_PETMA</name>
<evidence type="ECO:0000256" key="2">
    <source>
        <dbReference type="ARBA" id="ARBA00008779"/>
    </source>
</evidence>
<evidence type="ECO:0000256" key="5">
    <source>
        <dbReference type="ARBA" id="ARBA00022837"/>
    </source>
</evidence>
<comment type="cofactor">
    <cofactor evidence="1">
        <name>Ca(2+)</name>
        <dbReference type="ChEBI" id="CHEBI:29108"/>
    </cofactor>
</comment>
<dbReference type="AlphaFoldDB" id="S4RJK0"/>
<sequence>GAEAGEAAPRPHIVFILVDDQGFNDIGYHNPHVRTPHLDRLAAQGVRLENYYVQPICTPTRSQLLTGRYQIHTGMQHSIIRARQPSCLPAGVPTLAEALREGAGYATHAVGKWHLGFWRRECLPTSRGFDSFLGSLTGSADHFTHTACAAGLLCGYDHSDGETPDYEAAGSYSTEVYTSAVLRLLEQH</sequence>
<dbReference type="GO" id="GO:0046872">
    <property type="term" value="F:metal ion binding"/>
    <property type="evidence" value="ECO:0007669"/>
    <property type="project" value="UniProtKB-KW"/>
</dbReference>
<dbReference type="GeneTree" id="ENSGT00940000166125"/>
<dbReference type="InterPro" id="IPR000917">
    <property type="entry name" value="Sulfatase_N"/>
</dbReference>
<feature type="domain" description="Sulfatase N-terminal" evidence="7">
    <location>
        <begin position="11"/>
        <end position="146"/>
    </location>
</feature>
<evidence type="ECO:0000313" key="8">
    <source>
        <dbReference type="Ensembl" id="ENSPMAP00000005383.1"/>
    </source>
</evidence>
<evidence type="ECO:0000256" key="3">
    <source>
        <dbReference type="ARBA" id="ARBA00022723"/>
    </source>
</evidence>
<keyword evidence="6" id="KW-0325">Glycoprotein</keyword>
<keyword evidence="4" id="KW-0378">Hydrolase</keyword>
<accession>S4RJK0</accession>
<dbReference type="SUPFAM" id="SSF53649">
    <property type="entry name" value="Alkaline phosphatase-like"/>
    <property type="match status" value="1"/>
</dbReference>
<dbReference type="InterPro" id="IPR024607">
    <property type="entry name" value="Sulfatase_CS"/>
</dbReference>
<keyword evidence="3" id="KW-0479">Metal-binding</keyword>
<dbReference type="Gene3D" id="3.40.720.10">
    <property type="entry name" value="Alkaline Phosphatase, subunit A"/>
    <property type="match status" value="1"/>
</dbReference>
<organism evidence="8">
    <name type="scientific">Petromyzon marinus</name>
    <name type="common">Sea lamprey</name>
    <dbReference type="NCBI Taxonomy" id="7757"/>
    <lineage>
        <taxon>Eukaryota</taxon>
        <taxon>Metazoa</taxon>
        <taxon>Chordata</taxon>
        <taxon>Craniata</taxon>
        <taxon>Vertebrata</taxon>
        <taxon>Cyclostomata</taxon>
        <taxon>Hyperoartia</taxon>
        <taxon>Petromyzontiformes</taxon>
        <taxon>Petromyzontidae</taxon>
        <taxon>Petromyzon</taxon>
    </lineage>
</organism>
<evidence type="ECO:0000256" key="4">
    <source>
        <dbReference type="ARBA" id="ARBA00022801"/>
    </source>
</evidence>
<dbReference type="PANTHER" id="PTHR10342">
    <property type="entry name" value="ARYLSULFATASE"/>
    <property type="match status" value="1"/>
</dbReference>
<dbReference type="PANTHER" id="PTHR10342:SF267">
    <property type="entry name" value="ARYLSULFATASE I-LIKE"/>
    <property type="match status" value="1"/>
</dbReference>
<evidence type="ECO:0000256" key="6">
    <source>
        <dbReference type="ARBA" id="ARBA00023180"/>
    </source>
</evidence>
<dbReference type="Ensembl" id="ENSPMAT00000005403.1">
    <property type="protein sequence ID" value="ENSPMAP00000005383.1"/>
    <property type="gene ID" value="ENSPMAG00000004910.1"/>
</dbReference>
<dbReference type="Pfam" id="PF00884">
    <property type="entry name" value="Sulfatase"/>
    <property type="match status" value="1"/>
</dbReference>
<reference evidence="8" key="2">
    <citation type="submission" date="2025-09" db="UniProtKB">
        <authorList>
            <consortium name="Ensembl"/>
        </authorList>
    </citation>
    <scope>IDENTIFICATION</scope>
</reference>
<dbReference type="GO" id="GO:0008484">
    <property type="term" value="F:sulfuric ester hydrolase activity"/>
    <property type="evidence" value="ECO:0007669"/>
    <property type="project" value="InterPro"/>
</dbReference>
<reference evidence="8" key="1">
    <citation type="submission" date="2025-08" db="UniProtKB">
        <authorList>
            <consortium name="Ensembl"/>
        </authorList>
    </citation>
    <scope>IDENTIFICATION</scope>
</reference>
<proteinExistence type="inferred from homology"/>
<dbReference type="OMA" id="FTHTACA"/>